<accession>A0A5A7Q5T9</accession>
<proteinExistence type="predicted"/>
<comment type="caution">
    <text evidence="2">The sequence shown here is derived from an EMBL/GenBank/DDBJ whole genome shotgun (WGS) entry which is preliminary data.</text>
</comment>
<organism evidence="2 3">
    <name type="scientific">Striga asiatica</name>
    <name type="common">Asiatic witchweed</name>
    <name type="synonym">Buchnera asiatica</name>
    <dbReference type="NCBI Taxonomy" id="4170"/>
    <lineage>
        <taxon>Eukaryota</taxon>
        <taxon>Viridiplantae</taxon>
        <taxon>Streptophyta</taxon>
        <taxon>Embryophyta</taxon>
        <taxon>Tracheophyta</taxon>
        <taxon>Spermatophyta</taxon>
        <taxon>Magnoliopsida</taxon>
        <taxon>eudicotyledons</taxon>
        <taxon>Gunneridae</taxon>
        <taxon>Pentapetalae</taxon>
        <taxon>asterids</taxon>
        <taxon>lamiids</taxon>
        <taxon>Lamiales</taxon>
        <taxon>Orobanchaceae</taxon>
        <taxon>Buchnereae</taxon>
        <taxon>Striga</taxon>
    </lineage>
</organism>
<feature type="compositionally biased region" description="Polar residues" evidence="1">
    <location>
        <begin position="1"/>
        <end position="11"/>
    </location>
</feature>
<name>A0A5A7Q5T9_STRAF</name>
<dbReference type="EMBL" id="BKCP01005938">
    <property type="protein sequence ID" value="GER40615.1"/>
    <property type="molecule type" value="Genomic_DNA"/>
</dbReference>
<dbReference type="Proteomes" id="UP000325081">
    <property type="component" value="Unassembled WGS sequence"/>
</dbReference>
<gene>
    <name evidence="2" type="ORF">STAS_17298</name>
</gene>
<evidence type="ECO:0000313" key="2">
    <source>
        <dbReference type="EMBL" id="GER40615.1"/>
    </source>
</evidence>
<keyword evidence="2" id="KW-0670">Pyruvate</keyword>
<evidence type="ECO:0000256" key="1">
    <source>
        <dbReference type="SAM" id="MobiDB-lite"/>
    </source>
</evidence>
<dbReference type="AlphaFoldDB" id="A0A5A7Q5T9"/>
<sequence length="104" mass="11580">MGSPRNRTPSLPENHLRPKPELGPSGNSNTIRFQPEFQKNWESSREYQIPKLGVSGRPQKNAILYIAAAESFISGQGPDPASVANFKGFDYSCLEINFRSNLVE</sequence>
<keyword evidence="2" id="KW-0808">Transferase</keyword>
<evidence type="ECO:0000313" key="3">
    <source>
        <dbReference type="Proteomes" id="UP000325081"/>
    </source>
</evidence>
<dbReference type="GO" id="GO:0016740">
    <property type="term" value="F:transferase activity"/>
    <property type="evidence" value="ECO:0007669"/>
    <property type="project" value="UniProtKB-KW"/>
</dbReference>
<reference evidence="3" key="1">
    <citation type="journal article" date="2019" name="Curr. Biol.">
        <title>Genome Sequence of Striga asiatica Provides Insight into the Evolution of Plant Parasitism.</title>
        <authorList>
            <person name="Yoshida S."/>
            <person name="Kim S."/>
            <person name="Wafula E.K."/>
            <person name="Tanskanen J."/>
            <person name="Kim Y.M."/>
            <person name="Honaas L."/>
            <person name="Yang Z."/>
            <person name="Spallek T."/>
            <person name="Conn C.E."/>
            <person name="Ichihashi Y."/>
            <person name="Cheong K."/>
            <person name="Cui S."/>
            <person name="Der J.P."/>
            <person name="Gundlach H."/>
            <person name="Jiao Y."/>
            <person name="Hori C."/>
            <person name="Ishida J.K."/>
            <person name="Kasahara H."/>
            <person name="Kiba T."/>
            <person name="Kim M.S."/>
            <person name="Koo N."/>
            <person name="Laohavisit A."/>
            <person name="Lee Y.H."/>
            <person name="Lumba S."/>
            <person name="McCourt P."/>
            <person name="Mortimer J.C."/>
            <person name="Mutuku J.M."/>
            <person name="Nomura T."/>
            <person name="Sasaki-Sekimoto Y."/>
            <person name="Seto Y."/>
            <person name="Wang Y."/>
            <person name="Wakatake T."/>
            <person name="Sakakibara H."/>
            <person name="Demura T."/>
            <person name="Yamaguchi S."/>
            <person name="Yoneyama K."/>
            <person name="Manabe R.I."/>
            <person name="Nelson D.C."/>
            <person name="Schulman A.H."/>
            <person name="Timko M.P."/>
            <person name="dePamphilis C.W."/>
            <person name="Choi D."/>
            <person name="Shirasu K."/>
        </authorList>
    </citation>
    <scope>NUCLEOTIDE SEQUENCE [LARGE SCALE GENOMIC DNA]</scope>
    <source>
        <strain evidence="3">cv. UVA1</strain>
    </source>
</reference>
<protein>
    <submittedName>
        <fullName evidence="2">Dihydrolipoyllysine-residue acetyltransferase component of pyruvate dehydrogenase complex</fullName>
    </submittedName>
</protein>
<keyword evidence="3" id="KW-1185">Reference proteome</keyword>
<feature type="region of interest" description="Disordered" evidence="1">
    <location>
        <begin position="1"/>
        <end position="32"/>
    </location>
</feature>